<keyword evidence="4" id="KW-0001">2Fe-2S</keyword>
<dbReference type="SUPFAM" id="SSF54292">
    <property type="entry name" value="2Fe-2S ferredoxin-like"/>
    <property type="match status" value="1"/>
</dbReference>
<dbReference type="Pfam" id="PF00111">
    <property type="entry name" value="Fer2"/>
    <property type="match status" value="1"/>
</dbReference>
<gene>
    <name evidence="11" type="ORF">appser6_10650</name>
</gene>
<dbReference type="InterPro" id="IPR012675">
    <property type="entry name" value="Beta-grasp_dom_sf"/>
</dbReference>
<dbReference type="InterPro" id="IPR036010">
    <property type="entry name" value="2Fe-2S_ferredoxin-like_sf"/>
</dbReference>
<dbReference type="GO" id="GO:0009055">
    <property type="term" value="F:electron transfer activity"/>
    <property type="evidence" value="ECO:0007669"/>
    <property type="project" value="InterPro"/>
</dbReference>
<dbReference type="PANTHER" id="PTHR23426:SF65">
    <property type="entry name" value="FERREDOXIN-2, MITOCHONDRIAL"/>
    <property type="match status" value="1"/>
</dbReference>
<accession>A0A828PYL4</accession>
<dbReference type="EMBL" id="ADOG01000013">
    <property type="protein sequence ID" value="EFM91972.1"/>
    <property type="molecule type" value="Genomic_DNA"/>
</dbReference>
<dbReference type="PRINTS" id="PR00355">
    <property type="entry name" value="ADRENODOXIN"/>
</dbReference>
<dbReference type="PANTHER" id="PTHR23426">
    <property type="entry name" value="FERREDOXIN/ADRENODOXIN"/>
    <property type="match status" value="1"/>
</dbReference>
<dbReference type="AlphaFoldDB" id="A0A828PYL4"/>
<evidence type="ECO:0000256" key="7">
    <source>
        <dbReference type="ARBA" id="ARBA00023004"/>
    </source>
</evidence>
<dbReference type="GO" id="GO:0005829">
    <property type="term" value="C:cytosol"/>
    <property type="evidence" value="ECO:0007669"/>
    <property type="project" value="TreeGrafter"/>
</dbReference>
<evidence type="ECO:0000256" key="9">
    <source>
        <dbReference type="ARBA" id="ARBA00034078"/>
    </source>
</evidence>
<organism evidence="11 12">
    <name type="scientific">Actinobacillus pleuropneumoniae serovar 6 str. Femo</name>
    <dbReference type="NCBI Taxonomy" id="754256"/>
    <lineage>
        <taxon>Bacteria</taxon>
        <taxon>Pseudomonadati</taxon>
        <taxon>Pseudomonadota</taxon>
        <taxon>Gammaproteobacteria</taxon>
        <taxon>Pasteurellales</taxon>
        <taxon>Pasteurellaceae</taxon>
        <taxon>Actinobacillus</taxon>
    </lineage>
</organism>
<evidence type="ECO:0000256" key="4">
    <source>
        <dbReference type="ARBA" id="ARBA00022714"/>
    </source>
</evidence>
<dbReference type="GO" id="GO:0051537">
    <property type="term" value="F:2 iron, 2 sulfur cluster binding"/>
    <property type="evidence" value="ECO:0007669"/>
    <property type="project" value="UniProtKB-KW"/>
</dbReference>
<dbReference type="InterPro" id="IPR001055">
    <property type="entry name" value="Adrenodoxin-like"/>
</dbReference>
<evidence type="ECO:0000256" key="3">
    <source>
        <dbReference type="ARBA" id="ARBA00022448"/>
    </source>
</evidence>
<protein>
    <recommendedName>
        <fullName evidence="2">2Fe-2S ferredoxin</fullName>
    </recommendedName>
</protein>
<comment type="cofactor">
    <cofactor evidence="9">
        <name>[2Fe-2S] cluster</name>
        <dbReference type="ChEBI" id="CHEBI:190135"/>
    </cofactor>
</comment>
<dbReference type="InterPro" id="IPR001041">
    <property type="entry name" value="2Fe-2S_ferredoxin-type"/>
</dbReference>
<sequence length="121" mass="13510">MVNQREDIMPKVVFLPHEEFCPEGMVIEAQTGDNLLELAHNAGVEIHHACDGSCACTTCHVVIREGFDSLNETTDQEEDMLDKAWGLEMDSRLSCQCVVGEEDLVVEIPKYNLNHANEVAH</sequence>
<name>A0A828PYL4_ACTPL</name>
<dbReference type="NCBIfam" id="TIGR02007">
    <property type="entry name" value="fdx_isc"/>
    <property type="match status" value="1"/>
</dbReference>
<evidence type="ECO:0000256" key="8">
    <source>
        <dbReference type="ARBA" id="ARBA00023014"/>
    </source>
</evidence>
<evidence type="ECO:0000256" key="1">
    <source>
        <dbReference type="ARBA" id="ARBA00010914"/>
    </source>
</evidence>
<dbReference type="GO" id="GO:0046872">
    <property type="term" value="F:metal ion binding"/>
    <property type="evidence" value="ECO:0007669"/>
    <property type="project" value="UniProtKB-KW"/>
</dbReference>
<feature type="domain" description="2Fe-2S ferredoxin-type" evidence="10">
    <location>
        <begin position="10"/>
        <end position="112"/>
    </location>
</feature>
<keyword evidence="3" id="KW-0813">Transport</keyword>
<comment type="similarity">
    <text evidence="1">Belongs to the adrenodoxin/putidaredoxin family.</text>
</comment>
<evidence type="ECO:0000313" key="12">
    <source>
        <dbReference type="Proteomes" id="UP000005341"/>
    </source>
</evidence>
<dbReference type="Proteomes" id="UP000005341">
    <property type="component" value="Unassembled WGS sequence"/>
</dbReference>
<dbReference type="PROSITE" id="PS51085">
    <property type="entry name" value="2FE2S_FER_2"/>
    <property type="match status" value="1"/>
</dbReference>
<keyword evidence="6" id="KW-0249">Electron transport</keyword>
<evidence type="ECO:0000313" key="11">
    <source>
        <dbReference type="EMBL" id="EFM91972.1"/>
    </source>
</evidence>
<dbReference type="CDD" id="cd00207">
    <property type="entry name" value="fer2"/>
    <property type="match status" value="1"/>
</dbReference>
<dbReference type="Gene3D" id="3.10.20.30">
    <property type="match status" value="1"/>
</dbReference>
<proteinExistence type="inferred from homology"/>
<comment type="caution">
    <text evidence="11">The sequence shown here is derived from an EMBL/GenBank/DDBJ whole genome shotgun (WGS) entry which is preliminary data.</text>
</comment>
<dbReference type="InterPro" id="IPR011536">
    <property type="entry name" value="Fdx_isc"/>
</dbReference>
<dbReference type="InterPro" id="IPR018298">
    <property type="entry name" value="Adrenodoxin_Fe-S_BS"/>
</dbReference>
<evidence type="ECO:0000256" key="5">
    <source>
        <dbReference type="ARBA" id="ARBA00022723"/>
    </source>
</evidence>
<reference evidence="11 12" key="1">
    <citation type="journal article" date="2010" name="J. Bacteriol.">
        <title>Comparative genomic characterization of Actinobacillus pleuropneumoniae.</title>
        <authorList>
            <person name="Xu Z."/>
            <person name="Chen X."/>
            <person name="Li L."/>
            <person name="Li T."/>
            <person name="Wang S."/>
            <person name="Chen H."/>
            <person name="Zhou R."/>
        </authorList>
    </citation>
    <scope>NUCLEOTIDE SEQUENCE [LARGE SCALE GENOMIC DNA]</scope>
    <source>
        <strain evidence="11 12">Femo</strain>
    </source>
</reference>
<evidence type="ECO:0000256" key="2">
    <source>
        <dbReference type="ARBA" id="ARBA00019395"/>
    </source>
</evidence>
<evidence type="ECO:0000256" key="6">
    <source>
        <dbReference type="ARBA" id="ARBA00022982"/>
    </source>
</evidence>
<keyword evidence="8" id="KW-0411">Iron-sulfur</keyword>
<dbReference type="GO" id="GO:0140647">
    <property type="term" value="P:P450-containing electron transport chain"/>
    <property type="evidence" value="ECO:0007669"/>
    <property type="project" value="InterPro"/>
</dbReference>
<dbReference type="PROSITE" id="PS00814">
    <property type="entry name" value="ADX"/>
    <property type="match status" value="1"/>
</dbReference>
<keyword evidence="5" id="KW-0479">Metal-binding</keyword>
<keyword evidence="7" id="KW-0408">Iron</keyword>
<evidence type="ECO:0000259" key="10">
    <source>
        <dbReference type="PROSITE" id="PS51085"/>
    </source>
</evidence>